<feature type="compositionally biased region" description="Basic and acidic residues" evidence="15">
    <location>
        <begin position="382"/>
        <end position="408"/>
    </location>
</feature>
<evidence type="ECO:0000256" key="5">
    <source>
        <dbReference type="ARBA" id="ARBA00022722"/>
    </source>
</evidence>
<dbReference type="Pfam" id="PF13476">
    <property type="entry name" value="AAA_23"/>
    <property type="match status" value="1"/>
</dbReference>
<feature type="region of interest" description="Disordered" evidence="15">
    <location>
        <begin position="890"/>
        <end position="923"/>
    </location>
</feature>
<dbReference type="GO" id="GO:0005524">
    <property type="term" value="F:ATP binding"/>
    <property type="evidence" value="ECO:0007669"/>
    <property type="project" value="UniProtKB-KW"/>
</dbReference>
<keyword evidence="8" id="KW-0378">Hydrolase</keyword>
<evidence type="ECO:0000256" key="13">
    <source>
        <dbReference type="ARBA" id="ARBA00055999"/>
    </source>
</evidence>
<dbReference type="GO" id="GO:0016887">
    <property type="term" value="F:ATP hydrolysis activity"/>
    <property type="evidence" value="ECO:0007669"/>
    <property type="project" value="InterPro"/>
</dbReference>
<comment type="subunit">
    <text evidence="2">Heterodimer of SbcC and SbcD.</text>
</comment>
<feature type="domain" description="Rad50/SbcC-type AAA" evidence="16">
    <location>
        <begin position="7"/>
        <end position="248"/>
    </location>
</feature>
<keyword evidence="12" id="KW-0233">DNA recombination</keyword>
<feature type="coiled-coil region" evidence="14">
    <location>
        <begin position="660"/>
        <end position="849"/>
    </location>
</feature>
<feature type="compositionally biased region" description="Low complexity" evidence="15">
    <location>
        <begin position="320"/>
        <end position="330"/>
    </location>
</feature>
<dbReference type="GO" id="GO:0004527">
    <property type="term" value="F:exonuclease activity"/>
    <property type="evidence" value="ECO:0007669"/>
    <property type="project" value="UniProtKB-KW"/>
</dbReference>
<keyword evidence="6" id="KW-0547">Nucleotide-binding</keyword>
<evidence type="ECO:0000256" key="10">
    <source>
        <dbReference type="ARBA" id="ARBA00022840"/>
    </source>
</evidence>
<dbReference type="Gene3D" id="3.40.50.300">
    <property type="entry name" value="P-loop containing nucleotide triphosphate hydrolases"/>
    <property type="match status" value="2"/>
</dbReference>
<dbReference type="EMBL" id="CP098827">
    <property type="protein sequence ID" value="XBO72195.1"/>
    <property type="molecule type" value="Genomic_DNA"/>
</dbReference>
<accession>A0AAU7KL22</accession>
<dbReference type="RefSeq" id="WP_348827743.1">
    <property type="nucleotide sequence ID" value="NZ_CP098827.1"/>
</dbReference>
<evidence type="ECO:0000256" key="11">
    <source>
        <dbReference type="ARBA" id="ARBA00023054"/>
    </source>
</evidence>
<keyword evidence="4" id="KW-0235">DNA replication</keyword>
<evidence type="ECO:0000256" key="9">
    <source>
        <dbReference type="ARBA" id="ARBA00022839"/>
    </source>
</evidence>
<proteinExistence type="inferred from homology"/>
<evidence type="ECO:0000256" key="6">
    <source>
        <dbReference type="ARBA" id="ARBA00022741"/>
    </source>
</evidence>
<dbReference type="GO" id="GO:0006260">
    <property type="term" value="P:DNA replication"/>
    <property type="evidence" value="ECO:0007669"/>
    <property type="project" value="UniProtKB-KW"/>
</dbReference>
<dbReference type="Pfam" id="PF13558">
    <property type="entry name" value="SbcC_Walker_B"/>
    <property type="match status" value="1"/>
</dbReference>
<gene>
    <name evidence="17" type="ORF">NFG58_05660</name>
</gene>
<dbReference type="GO" id="GO:0006302">
    <property type="term" value="P:double-strand break repair"/>
    <property type="evidence" value="ECO:0007669"/>
    <property type="project" value="InterPro"/>
</dbReference>
<dbReference type="PANTHER" id="PTHR32114">
    <property type="entry name" value="ABC TRANSPORTER ABCH.3"/>
    <property type="match status" value="1"/>
</dbReference>
<evidence type="ECO:0000256" key="14">
    <source>
        <dbReference type="SAM" id="Coils"/>
    </source>
</evidence>
<feature type="coiled-coil region" evidence="14">
    <location>
        <begin position="235"/>
        <end position="296"/>
    </location>
</feature>
<comment type="similarity">
    <text evidence="1">Belongs to the SMC family. SbcC subfamily.</text>
</comment>
<feature type="region of interest" description="Disordered" evidence="15">
    <location>
        <begin position="320"/>
        <end position="368"/>
    </location>
</feature>
<evidence type="ECO:0000256" key="4">
    <source>
        <dbReference type="ARBA" id="ARBA00022705"/>
    </source>
</evidence>
<reference evidence="17" key="1">
    <citation type="submission" date="2022-06" db="EMBL/GenBank/DDBJ databases">
        <title>A novel DMS-producing enzyme.</title>
        <authorList>
            <person name="Zhang Y."/>
        </authorList>
    </citation>
    <scope>NUCLEOTIDE SEQUENCE</scope>
    <source>
        <strain evidence="17">RT37</strain>
    </source>
</reference>
<protein>
    <recommendedName>
        <fullName evidence="3">Nuclease SbcCD subunit C</fullName>
    </recommendedName>
</protein>
<evidence type="ECO:0000256" key="15">
    <source>
        <dbReference type="SAM" id="MobiDB-lite"/>
    </source>
</evidence>
<sequence>MKILALRLSQLASLPGPVELDFTAAPLADAGLFAITGPTGAGKSTLLDALCLALFGNTPRLRHAPGRDSHLEDLDGSRIATADPRSLLRRGAASGYAEVDFIGRDARRYRARWAVRRARDKADGKLQAVEQSLTDLDDERLLTAQKREFAELIPERLGLSFEQFTRAVLLAQSEFAAFLKADDNARSDLLEKLTNTQEYSRISVESYARAKEARDAVARQQALLAEDAPSDDSARQAMEQELAEAEGELDTCQRQMKALDEEAQWLAQDAQWRQRCEQADASLVEAEAQWEALSEQRRECEMLERVAPWRPQLLRQRSLSRQLPDQRQQLEQAKSALAQARTALEQQHQQTSRRRQTLEDSEQALEQARPAIAQAREIASELKGREQQHRQLEDEHQKRKRQREDLDGQQRALAERHRRHLEQRDAATRTLSRHLGQHQQVATARAEAQQHLEHAGHRLLALSELEQRWRLLRQLDEQQHRLDAERSRDSAQRDELLDQGKQARARLDHATAEHEQLTRFIQRARATRSDSVADMRATLEPDTACPVCGSHEHPWRDSPPATPEATQLAAQIALEDDQLAESESRLGELREQRDALFGRFQALKASVEQAETSLLALEPRRNEAQAGLEEAQARLDDPALAEQWRALDADARQAWLTEHSEKARQRQQQARERLQALDDAERQLAPLAEAIEEDERERQALALRAANFDEELKRLDDQRPELTRSIDEHRRRLAEALGDDRSADAWLERLEAQVRQARQDHEQARQAHDQAQRQVLSLTQRIEHEGKALSVLEDEKTRLDAELERWRNEHPDITDGDLERLLDQADDALKALRARLDGAREACQTARTSRDERRQGWRAWRARHLPEQDPQTLLDEATQRQLDARQADLDARREANRPRLEAAQQRRDGALHAVRDDDRRRQRQRDGLEALERARDEHHRWGRIAELIGAADGKTFRRIAQAWNLERLIDEANVHLAGLSRRYRLVRGGSPLGLLVIDQDVADERRSVHSLSGGETFLVSLAMALGLASLASGELAIESLFIDEGFGSLDPQSLALAMDALDGLQAQGRRVGVISHVQEMHERIPVQIQVHPAGNGESRVALSD</sequence>
<dbReference type="SUPFAM" id="SSF52540">
    <property type="entry name" value="P-loop containing nucleoside triphosphate hydrolases"/>
    <property type="match status" value="2"/>
</dbReference>
<evidence type="ECO:0000256" key="1">
    <source>
        <dbReference type="ARBA" id="ARBA00006930"/>
    </source>
</evidence>
<comment type="function">
    <text evidence="13">SbcCD cleaves DNA hairpin structures. These structures can inhibit DNA replication and are intermediates in certain DNA recombination reactions. The complex acts as a 3'-&gt;5' double strand exonuclease that can open hairpins. It also has a 5' single-strand endonuclease activity.</text>
</comment>
<dbReference type="AlphaFoldDB" id="A0AAU7KL22"/>
<evidence type="ECO:0000256" key="2">
    <source>
        <dbReference type="ARBA" id="ARBA00011322"/>
    </source>
</evidence>
<dbReference type="FunFam" id="3.40.50.300:FF:001446">
    <property type="entry name" value="DsDNA exonuclease SbcC"/>
    <property type="match status" value="1"/>
</dbReference>
<evidence type="ECO:0000256" key="12">
    <source>
        <dbReference type="ARBA" id="ARBA00023172"/>
    </source>
</evidence>
<evidence type="ECO:0000256" key="7">
    <source>
        <dbReference type="ARBA" id="ARBA00022759"/>
    </source>
</evidence>
<dbReference type="GO" id="GO:0004519">
    <property type="term" value="F:endonuclease activity"/>
    <property type="evidence" value="ECO:0007669"/>
    <property type="project" value="UniProtKB-KW"/>
</dbReference>
<keyword evidence="7" id="KW-0255">Endonuclease</keyword>
<keyword evidence="5" id="KW-0540">Nuclease</keyword>
<evidence type="ECO:0000256" key="3">
    <source>
        <dbReference type="ARBA" id="ARBA00013368"/>
    </source>
</evidence>
<dbReference type="InterPro" id="IPR038729">
    <property type="entry name" value="Rad50/SbcC_AAA"/>
</dbReference>
<feature type="region of interest" description="Disordered" evidence="15">
    <location>
        <begin position="382"/>
        <end position="421"/>
    </location>
</feature>
<keyword evidence="9" id="KW-0269">Exonuclease</keyword>
<evidence type="ECO:0000313" key="17">
    <source>
        <dbReference type="EMBL" id="XBO72195.1"/>
    </source>
</evidence>
<organism evidence="17">
    <name type="scientific">Halomonas sp. RT37</name>
    <dbReference type="NCBI Taxonomy" id="2950872"/>
    <lineage>
        <taxon>Bacteria</taxon>
        <taxon>Pseudomonadati</taxon>
        <taxon>Pseudomonadota</taxon>
        <taxon>Gammaproteobacteria</taxon>
        <taxon>Oceanospirillales</taxon>
        <taxon>Halomonadaceae</taxon>
        <taxon>Halomonas</taxon>
    </lineage>
</organism>
<evidence type="ECO:0000256" key="8">
    <source>
        <dbReference type="ARBA" id="ARBA00022801"/>
    </source>
</evidence>
<keyword evidence="11 14" id="KW-0175">Coiled coil</keyword>
<keyword evidence="10" id="KW-0067">ATP-binding</keyword>
<dbReference type="PANTHER" id="PTHR32114:SF2">
    <property type="entry name" value="ABC TRANSPORTER ABCH.3"/>
    <property type="match status" value="1"/>
</dbReference>
<dbReference type="InterPro" id="IPR027417">
    <property type="entry name" value="P-loop_NTPase"/>
</dbReference>
<evidence type="ECO:0000259" key="16">
    <source>
        <dbReference type="Pfam" id="PF13476"/>
    </source>
</evidence>
<dbReference type="GO" id="GO:0006310">
    <property type="term" value="P:DNA recombination"/>
    <property type="evidence" value="ECO:0007669"/>
    <property type="project" value="UniProtKB-KW"/>
</dbReference>
<name>A0AAU7KL22_9GAMM</name>